<feature type="domain" description="PEP-utilising enzyme mobile" evidence="16">
    <location>
        <begin position="490"/>
        <end position="559"/>
    </location>
</feature>
<evidence type="ECO:0000256" key="5">
    <source>
        <dbReference type="ARBA" id="ARBA00011996"/>
    </source>
</evidence>
<feature type="coiled-coil region" evidence="15">
    <location>
        <begin position="95"/>
        <end position="122"/>
    </location>
</feature>
<proteinExistence type="inferred from homology"/>
<reference evidence="18 19" key="1">
    <citation type="submission" date="2020-08" db="EMBL/GenBank/DDBJ databases">
        <title>Bridging the membrane lipid divide: bacteria of the FCB group superphylum have the potential to synthesize archaeal ether lipids.</title>
        <authorList>
            <person name="Villanueva L."/>
            <person name="Von Meijenfeldt F.A.B."/>
            <person name="Westbye A.B."/>
            <person name="Yadav S."/>
            <person name="Hopmans E.C."/>
            <person name="Dutilh B.E."/>
            <person name="Sinninghe Damste J.S."/>
        </authorList>
    </citation>
    <scope>NUCLEOTIDE SEQUENCE [LARGE SCALE GENOMIC DNA]</scope>
    <source>
        <strain evidence="18">NIOZ-UU30</strain>
    </source>
</reference>
<sequence length="866" mass="97464">MGTLLDRIKKFFTKKPKLTAADVERLRIAFRERYHSFKLLLNANNRALEIMADMERALGGRQPFGMSFVRASCTAVSVNVFSMIKNIDTLARGKYAELNARFNDIQQKIDSVLSQKKSMQDERLVIPLEAVNKEMTDSVGSKMAHLGEIKNRLGIRIPGGFIITAAAYERFIKENDLQVEIDRRFQSVEGDDLERLYTLSSEIQQLIIGSRVPDDLVEAVVEAWNKLESETQGKLTLALRSSALGEDTRGSSFAGQYRSELNVSFDSIFQAYKEVLASKHALQAIAYRLNKGFKDEDILMCVGCMAMVDAVAGGVIYTRNPVDMRDDSIFINSAWGLPKSVVDGSDACDLIIVSRKSPMAIIHEDVKAKERKFVCLPEEGVCRMELTGDKKDLASIDHQQSLDLAELAVKIEQYYAMPQDIEWALARDGSVYILQCRPLQQMEKQREDVPEPVFAAEHTAVIAIGGVTASPGAASGEVYLADKGIDMLRFPEGAVLVTRQALPRWASLLNRSAAVVTEQGGFAGHLANVAREFGVPALFGVPDIVSRLEQGQQVTVDADNLTLYKGKIEALLVKSGIKKNLMQGSPVYEILKQVGNFVIPLNLLDPDSPDFRPANCKTFHDITRFIHEKSVHEMFNFGKEHHFSEKSSKQLFYKVPMQWWILNLDDGFKEEVDGKYVKLENIVSIPMLAFWDGFSAVPWDGPPAIDGKGLVSVIFQSTANKNLTPGLRSTYAARNYFMISKNYCSLSSRLGYHFSILEALVSERSIENYISFQFKGGAADYQRRLKRVHFIGEILQEQGFRVDIREDNLIARMEGHEMNYMQKRLEILGYLTLHTRQLDMIMTNNAALNHYRSKIDKDIRNFFNSK</sequence>
<dbReference type="InterPro" id="IPR013815">
    <property type="entry name" value="ATP_grasp_subdomain_1"/>
</dbReference>
<dbReference type="PANTHER" id="PTHR43030">
    <property type="entry name" value="PHOSPHOENOLPYRUVATE SYNTHASE"/>
    <property type="match status" value="1"/>
</dbReference>
<feature type="domain" description="Pyruvate phosphate dikinase AMP/ATP-binding" evidence="17">
    <location>
        <begin position="137"/>
        <end position="448"/>
    </location>
</feature>
<comment type="catalytic activity">
    <reaction evidence="14">
        <text>pyruvate + ATP + H2O = phosphoenolpyruvate + AMP + phosphate + 2 H(+)</text>
        <dbReference type="Rhea" id="RHEA:11364"/>
        <dbReference type="ChEBI" id="CHEBI:15361"/>
        <dbReference type="ChEBI" id="CHEBI:15377"/>
        <dbReference type="ChEBI" id="CHEBI:15378"/>
        <dbReference type="ChEBI" id="CHEBI:30616"/>
        <dbReference type="ChEBI" id="CHEBI:43474"/>
        <dbReference type="ChEBI" id="CHEBI:58702"/>
        <dbReference type="ChEBI" id="CHEBI:456215"/>
        <dbReference type="EC" id="2.7.9.2"/>
    </reaction>
</comment>
<name>A0A8J6TGH8_9BACT</name>
<dbReference type="GO" id="GO:0046872">
    <property type="term" value="F:metal ion binding"/>
    <property type="evidence" value="ECO:0007669"/>
    <property type="project" value="UniProtKB-KW"/>
</dbReference>
<evidence type="ECO:0000256" key="3">
    <source>
        <dbReference type="ARBA" id="ARBA00004742"/>
    </source>
</evidence>
<organism evidence="18 19">
    <name type="scientific">Candidatus Desulfatibia profunda</name>
    <dbReference type="NCBI Taxonomy" id="2841695"/>
    <lineage>
        <taxon>Bacteria</taxon>
        <taxon>Pseudomonadati</taxon>
        <taxon>Thermodesulfobacteriota</taxon>
        <taxon>Desulfobacteria</taxon>
        <taxon>Desulfobacterales</taxon>
        <taxon>Desulfobacterales incertae sedis</taxon>
        <taxon>Candidatus Desulfatibia</taxon>
    </lineage>
</organism>
<comment type="pathway">
    <text evidence="3">Carbohydrate biosynthesis; gluconeogenesis.</text>
</comment>
<dbReference type="InterPro" id="IPR036637">
    <property type="entry name" value="Phosphohistidine_dom_sf"/>
</dbReference>
<dbReference type="GO" id="GO:0008986">
    <property type="term" value="F:pyruvate, water dikinase activity"/>
    <property type="evidence" value="ECO:0007669"/>
    <property type="project" value="UniProtKB-EC"/>
</dbReference>
<evidence type="ECO:0000256" key="11">
    <source>
        <dbReference type="ARBA" id="ARBA00022840"/>
    </source>
</evidence>
<evidence type="ECO:0000313" key="18">
    <source>
        <dbReference type="EMBL" id="MBC8360590.1"/>
    </source>
</evidence>
<keyword evidence="15" id="KW-0175">Coiled coil</keyword>
<evidence type="ECO:0000256" key="2">
    <source>
        <dbReference type="ARBA" id="ARBA00002988"/>
    </source>
</evidence>
<keyword evidence="8" id="KW-0479">Metal-binding</keyword>
<evidence type="ECO:0000256" key="13">
    <source>
        <dbReference type="ARBA" id="ARBA00033470"/>
    </source>
</evidence>
<dbReference type="Pfam" id="PF01326">
    <property type="entry name" value="PPDK_N"/>
    <property type="match status" value="1"/>
</dbReference>
<dbReference type="InterPro" id="IPR002192">
    <property type="entry name" value="PPDK_AMP/ATP-bd"/>
</dbReference>
<dbReference type="SUPFAM" id="SSF56059">
    <property type="entry name" value="Glutathione synthetase ATP-binding domain-like"/>
    <property type="match status" value="1"/>
</dbReference>
<dbReference type="Pfam" id="PF00391">
    <property type="entry name" value="PEP-utilizers"/>
    <property type="match status" value="1"/>
</dbReference>
<evidence type="ECO:0000256" key="9">
    <source>
        <dbReference type="ARBA" id="ARBA00022741"/>
    </source>
</evidence>
<evidence type="ECO:0000256" key="14">
    <source>
        <dbReference type="ARBA" id="ARBA00047700"/>
    </source>
</evidence>
<evidence type="ECO:0000256" key="1">
    <source>
        <dbReference type="ARBA" id="ARBA00001946"/>
    </source>
</evidence>
<accession>A0A8J6TGH8</accession>
<comment type="caution">
    <text evidence="18">The sequence shown here is derived from an EMBL/GenBank/DDBJ whole genome shotgun (WGS) entry which is preliminary data.</text>
</comment>
<comment type="cofactor">
    <cofactor evidence="1">
        <name>Mg(2+)</name>
        <dbReference type="ChEBI" id="CHEBI:18420"/>
    </cofactor>
</comment>
<evidence type="ECO:0000256" key="10">
    <source>
        <dbReference type="ARBA" id="ARBA00022777"/>
    </source>
</evidence>
<evidence type="ECO:0000313" key="19">
    <source>
        <dbReference type="Proteomes" id="UP000603434"/>
    </source>
</evidence>
<protein>
    <recommendedName>
        <fullName evidence="6">Phosphoenolpyruvate synthase</fullName>
        <ecNumber evidence="5">2.7.9.2</ecNumber>
    </recommendedName>
    <alternativeName>
        <fullName evidence="13">Pyruvate, water dikinase</fullName>
    </alternativeName>
</protein>
<comment type="function">
    <text evidence="2">Catalyzes the phosphorylation of pyruvate to phosphoenolpyruvate.</text>
</comment>
<dbReference type="EC" id="2.7.9.2" evidence="5"/>
<dbReference type="SUPFAM" id="SSF52009">
    <property type="entry name" value="Phosphohistidine domain"/>
    <property type="match status" value="1"/>
</dbReference>
<dbReference type="GO" id="GO:0006094">
    <property type="term" value="P:gluconeogenesis"/>
    <property type="evidence" value="ECO:0007669"/>
    <property type="project" value="UniProtKB-UniPathway"/>
</dbReference>
<keyword evidence="9" id="KW-0547">Nucleotide-binding</keyword>
<dbReference type="InterPro" id="IPR008279">
    <property type="entry name" value="PEP-util_enz_mobile_dom"/>
</dbReference>
<dbReference type="Proteomes" id="UP000603434">
    <property type="component" value="Unassembled WGS sequence"/>
</dbReference>
<comment type="similarity">
    <text evidence="4">Belongs to the PEP-utilizing enzyme family.</text>
</comment>
<evidence type="ECO:0000259" key="16">
    <source>
        <dbReference type="Pfam" id="PF00391"/>
    </source>
</evidence>
<dbReference type="EMBL" id="JACNJH010000097">
    <property type="protein sequence ID" value="MBC8360590.1"/>
    <property type="molecule type" value="Genomic_DNA"/>
</dbReference>
<evidence type="ECO:0000256" key="12">
    <source>
        <dbReference type="ARBA" id="ARBA00022842"/>
    </source>
</evidence>
<dbReference type="Gene3D" id="3.30.1490.20">
    <property type="entry name" value="ATP-grasp fold, A domain"/>
    <property type="match status" value="1"/>
</dbReference>
<keyword evidence="10" id="KW-0418">Kinase</keyword>
<evidence type="ECO:0000256" key="7">
    <source>
        <dbReference type="ARBA" id="ARBA00022679"/>
    </source>
</evidence>
<keyword evidence="18" id="KW-0670">Pyruvate</keyword>
<evidence type="ECO:0000256" key="6">
    <source>
        <dbReference type="ARBA" id="ARBA00021623"/>
    </source>
</evidence>
<dbReference type="GO" id="GO:0005524">
    <property type="term" value="F:ATP binding"/>
    <property type="evidence" value="ECO:0007669"/>
    <property type="project" value="UniProtKB-KW"/>
</dbReference>
<keyword evidence="11" id="KW-0067">ATP-binding</keyword>
<evidence type="ECO:0000256" key="8">
    <source>
        <dbReference type="ARBA" id="ARBA00022723"/>
    </source>
</evidence>
<dbReference type="AlphaFoldDB" id="A0A8J6TGH8"/>
<dbReference type="InterPro" id="IPR006319">
    <property type="entry name" value="PEP_synth"/>
</dbReference>
<evidence type="ECO:0000256" key="4">
    <source>
        <dbReference type="ARBA" id="ARBA00007837"/>
    </source>
</evidence>
<gene>
    <name evidence="18" type="ORF">H8E23_04250</name>
</gene>
<evidence type="ECO:0000256" key="15">
    <source>
        <dbReference type="SAM" id="Coils"/>
    </source>
</evidence>
<dbReference type="Gene3D" id="3.50.30.10">
    <property type="entry name" value="Phosphohistidine domain"/>
    <property type="match status" value="1"/>
</dbReference>
<dbReference type="Gene3D" id="3.30.470.20">
    <property type="entry name" value="ATP-grasp fold, B domain"/>
    <property type="match status" value="1"/>
</dbReference>
<dbReference type="PANTHER" id="PTHR43030:SF1">
    <property type="entry name" value="PHOSPHOENOLPYRUVATE SYNTHASE"/>
    <property type="match status" value="1"/>
</dbReference>
<keyword evidence="7" id="KW-0808">Transferase</keyword>
<evidence type="ECO:0000259" key="17">
    <source>
        <dbReference type="Pfam" id="PF01326"/>
    </source>
</evidence>
<dbReference type="UniPathway" id="UPA00138"/>
<keyword evidence="12" id="KW-0460">Magnesium</keyword>